<dbReference type="EMBL" id="AJWY01005369">
    <property type="protein sequence ID" value="EKC69809.1"/>
    <property type="molecule type" value="Genomic_DNA"/>
</dbReference>
<sequence>MIFVPLLHYFKCKNQYSGSEDGMRYLLSPGKRSVPDPGGGEGAQKEEAFLTVDIWPDPWALDRTDPACAGRWSFR</sequence>
<comment type="caution">
    <text evidence="1">The sequence shown here is derived from an EMBL/GenBank/DDBJ whole genome shotgun (WGS) entry which is preliminary data.</text>
</comment>
<reference evidence="1" key="1">
    <citation type="journal article" date="2013" name="Environ. Microbiol.">
        <title>Microbiota from the distal guts of lean and obese adolescents exhibit partial functional redundancy besides clear differences in community structure.</title>
        <authorList>
            <person name="Ferrer M."/>
            <person name="Ruiz A."/>
            <person name="Lanza F."/>
            <person name="Haange S.B."/>
            <person name="Oberbach A."/>
            <person name="Till H."/>
            <person name="Bargiela R."/>
            <person name="Campoy C."/>
            <person name="Segura M.T."/>
            <person name="Richter M."/>
            <person name="von Bergen M."/>
            <person name="Seifert J."/>
            <person name="Suarez A."/>
        </authorList>
    </citation>
    <scope>NUCLEOTIDE SEQUENCE</scope>
</reference>
<name>K1TQC0_9ZZZZ</name>
<protein>
    <submittedName>
        <fullName evidence="1">Uncharacterized protein</fullName>
    </submittedName>
</protein>
<accession>K1TQC0</accession>
<proteinExistence type="predicted"/>
<evidence type="ECO:0000313" key="1">
    <source>
        <dbReference type="EMBL" id="EKC69809.1"/>
    </source>
</evidence>
<organism evidence="1">
    <name type="scientific">human gut metagenome</name>
    <dbReference type="NCBI Taxonomy" id="408170"/>
    <lineage>
        <taxon>unclassified sequences</taxon>
        <taxon>metagenomes</taxon>
        <taxon>organismal metagenomes</taxon>
    </lineage>
</organism>
<dbReference type="AlphaFoldDB" id="K1TQC0"/>
<gene>
    <name evidence="1" type="ORF">LEA_08099</name>
</gene>